<protein>
    <submittedName>
        <fullName evidence="2">Uncharacterized protein</fullName>
    </submittedName>
</protein>
<accession>A0A5E5ALC1</accession>
<feature type="region of interest" description="Disordered" evidence="1">
    <location>
        <begin position="435"/>
        <end position="458"/>
    </location>
</feature>
<evidence type="ECO:0000256" key="1">
    <source>
        <dbReference type="SAM" id="MobiDB-lite"/>
    </source>
</evidence>
<organism evidence="2 3">
    <name type="scientific">Pandoraea captiosa</name>
    <dbReference type="NCBI Taxonomy" id="2508302"/>
    <lineage>
        <taxon>Bacteria</taxon>
        <taxon>Pseudomonadati</taxon>
        <taxon>Pseudomonadota</taxon>
        <taxon>Betaproteobacteria</taxon>
        <taxon>Burkholderiales</taxon>
        <taxon>Burkholderiaceae</taxon>
        <taxon>Pandoraea</taxon>
    </lineage>
</organism>
<evidence type="ECO:0000313" key="3">
    <source>
        <dbReference type="Proteomes" id="UP000414136"/>
    </source>
</evidence>
<dbReference type="AlphaFoldDB" id="A0A5E5ALC1"/>
<proteinExistence type="predicted"/>
<reference evidence="2 3" key="1">
    <citation type="submission" date="2019-08" db="EMBL/GenBank/DDBJ databases">
        <authorList>
            <person name="Peeters C."/>
        </authorList>
    </citation>
    <scope>NUCLEOTIDE SEQUENCE [LARGE SCALE GENOMIC DNA]</scope>
    <source>
        <strain evidence="2 3">LMG 31118</strain>
    </source>
</reference>
<dbReference type="OrthoDB" id="5438497at2"/>
<evidence type="ECO:0000313" key="2">
    <source>
        <dbReference type="EMBL" id="VVE74068.1"/>
    </source>
</evidence>
<feature type="compositionally biased region" description="Polar residues" evidence="1">
    <location>
        <begin position="435"/>
        <end position="454"/>
    </location>
</feature>
<name>A0A5E5ALC1_9BURK</name>
<gene>
    <name evidence="2" type="ORF">PCA31118_04673</name>
</gene>
<dbReference type="RefSeq" id="WP_150627341.1">
    <property type="nucleotide sequence ID" value="NZ_CABPSQ010000013.1"/>
</dbReference>
<dbReference type="EMBL" id="CABPSQ010000013">
    <property type="protein sequence ID" value="VVE74068.1"/>
    <property type="molecule type" value="Genomic_DNA"/>
</dbReference>
<dbReference type="Proteomes" id="UP000414136">
    <property type="component" value="Unassembled WGS sequence"/>
</dbReference>
<sequence>MRASPILGSFNSGELSPRLEGRQDIAKYANGLKTCENYIPLIQGPAMRRGSWRFVAPIKDQTQRAWFMPFQFNTQQAYVLEFGHLYIRFWTNHGQLLNAGVPYEIASPYSSSDLVDADGQFQLDFVESADVVYITHPKFAPRKLSRLAPTNWTLTTMQPIGGPFKTANTTATTVYASAQTGAVTLTASDPIFSPGHIGSLFQLSRKKTSSITQWNQPDPISNGMLRMSDGKTYKAISPNPPAGTPRVTGPDKPVHTAGALWDGGDVVKGAYYTPSGSTNPIDAQVGVLWNYEDPGYGVVLITGWNDAYTVAGTVVPMTTASSQAQLPADAVGAANASTQWAFGAWSSVEGWPTNVSLFRQRLAFGRGQTVWLGVAGDYENFNARDLNGLVTTDAAITATLVSRQVNSIQWMEPLNSSIEALVCGTAGSEFAVRSQTENQPFGPENISTPNTSGIGSRKAKPVQVSNSLLFIQRAGTKLRDIAYDFANNGYQSNDQSVLAEHIPQPQLNQIAYQQEPYSTVWGVRSDGALVAMTYSREQYPEAPHGGWHRHPIGGGGLIESICVIPSPDGTRDELWGIIRLTVNGATKRYVCYMDRERQPDDDPEDSFYVDCGLTLDNVIGATLTPGADATTAHAVNVPFVAGSPVWSASDVGRQIHYRYTITATDVSGKPVTQFVTAKATITAFVDASNAVCRVDAAFPSTSTIPANAWRMTVTTISGLDYLEGMTVDLLVNGATHPSRVVSGGSITLQNAGSKVHVGLACPARLQSMRLNAGAADGTSQGKNARINQIVVRVLDTLGLQFGHTFENMDEGQFRTALDAMDNPPPLFTGDMLFDFEDGYGTNPWVCLQQSYPLPSTIVAVMPQVTTYDKG</sequence>
<keyword evidence="3" id="KW-1185">Reference proteome</keyword>